<sequence length="379" mass="41968">MQPHAARLSLLTAGVAIGSAGLFFLMGETDVTDDYLPKRWNESIRRLGITPVYPPQEDIYVGDIIAEVVDSGHKFKSLPDDLQSESFIGRYVKVTQIPDLRRYLSLKSEAPYFGDNTWQQSEEKLALSQPRTEVQNNGKTSGLEVKDVLFPVIKIERREGMAGLWNTIGFGGARADVEEIELQNVQTYAINPFHAQYALIQFCAGEKTQLLCNDEYLREKLSYILGRDILRSAETKDCGLRYIYDIRLLVVRQAFLTRGVKVTNGRGRLVEANLAGSKPDMKQLQDAVNSAATDRPKETPANAAVKEKLAAENTIRSANSSGLFSERRFARPLVIGFNSVSLGMRGSTPAWRDDLAKAAADEKVKGTTLACATSTEAQK</sequence>
<evidence type="ECO:0000313" key="2">
    <source>
        <dbReference type="Proteomes" id="UP000191897"/>
    </source>
</evidence>
<protein>
    <submittedName>
        <fullName evidence="1">Uncharacterized protein</fullName>
    </submittedName>
</protein>
<proteinExistence type="predicted"/>
<evidence type="ECO:0000313" key="1">
    <source>
        <dbReference type="EMBL" id="CUX40981.1"/>
    </source>
</evidence>
<organism evidence="1 2">
    <name type="scientific">Agrobacterium tumefaciens str. Kerr 14</name>
    <dbReference type="NCBI Taxonomy" id="1183424"/>
    <lineage>
        <taxon>Bacteria</taxon>
        <taxon>Pseudomonadati</taxon>
        <taxon>Pseudomonadota</taxon>
        <taxon>Alphaproteobacteria</taxon>
        <taxon>Hyphomicrobiales</taxon>
        <taxon>Rhizobiaceae</taxon>
        <taxon>Rhizobium/Agrobacterium group</taxon>
        <taxon>Agrobacterium</taxon>
        <taxon>Agrobacterium tumefaciens complex</taxon>
    </lineage>
</organism>
<dbReference type="AlphaFoldDB" id="A0A1S7QSE5"/>
<dbReference type="Proteomes" id="UP000191897">
    <property type="component" value="Unassembled WGS sequence"/>
</dbReference>
<accession>A0A1S7QSE5</accession>
<gene>
    <name evidence="1" type="ORF">AGR4C_Cc80433</name>
</gene>
<dbReference type="EMBL" id="FBWC01000017">
    <property type="protein sequence ID" value="CUX40981.1"/>
    <property type="molecule type" value="Genomic_DNA"/>
</dbReference>
<name>A0A1S7QSE5_AGRTU</name>
<reference evidence="1 2" key="1">
    <citation type="submission" date="2016-01" db="EMBL/GenBank/DDBJ databases">
        <authorList>
            <person name="Oliw E.H."/>
        </authorList>
    </citation>
    <scope>NUCLEOTIDE SEQUENCE [LARGE SCALE GENOMIC DNA]</scope>
    <source>
        <strain evidence="1 2">Kerr 14</strain>
    </source>
</reference>